<accession>A0AAV5CDU6</accession>
<dbReference type="PANTHER" id="PTHR36410">
    <property type="entry name" value="EXPRESSED PROTEIN"/>
    <property type="match status" value="1"/>
</dbReference>
<evidence type="ECO:0000256" key="1">
    <source>
        <dbReference type="SAM" id="MobiDB-lite"/>
    </source>
</evidence>
<evidence type="ECO:0000313" key="2">
    <source>
        <dbReference type="EMBL" id="GJM96438.1"/>
    </source>
</evidence>
<feature type="compositionally biased region" description="Basic and acidic residues" evidence="1">
    <location>
        <begin position="126"/>
        <end position="143"/>
    </location>
</feature>
<organism evidence="2 3">
    <name type="scientific">Eleusine coracana subsp. coracana</name>
    <dbReference type="NCBI Taxonomy" id="191504"/>
    <lineage>
        <taxon>Eukaryota</taxon>
        <taxon>Viridiplantae</taxon>
        <taxon>Streptophyta</taxon>
        <taxon>Embryophyta</taxon>
        <taxon>Tracheophyta</taxon>
        <taxon>Spermatophyta</taxon>
        <taxon>Magnoliopsida</taxon>
        <taxon>Liliopsida</taxon>
        <taxon>Poales</taxon>
        <taxon>Poaceae</taxon>
        <taxon>PACMAD clade</taxon>
        <taxon>Chloridoideae</taxon>
        <taxon>Cynodonteae</taxon>
        <taxon>Eleusininae</taxon>
        <taxon>Eleusine</taxon>
    </lineage>
</organism>
<sequence>MYSSYSLRAAARVSSSGTVPTSALGPLGVTRGGAAAAVAAPASVRSLSATSAAGSHMEQPKQEQQDAVHGDTNTGDKGHWDPITQSFGEAYSTRADEEGFGTVYVRGDDKDRPGHPEYNTSQGCEVSEKEKGRHLKDDKHATT</sequence>
<feature type="compositionally biased region" description="Low complexity" evidence="1">
    <location>
        <begin position="27"/>
        <end position="49"/>
    </location>
</feature>
<keyword evidence="3" id="KW-1185">Reference proteome</keyword>
<dbReference type="PANTHER" id="PTHR36410:SF1">
    <property type="entry name" value="EXPRESSED PROTEIN"/>
    <property type="match status" value="1"/>
</dbReference>
<feature type="compositionally biased region" description="Basic and acidic residues" evidence="1">
    <location>
        <begin position="106"/>
        <end position="115"/>
    </location>
</feature>
<feature type="compositionally biased region" description="Basic and acidic residues" evidence="1">
    <location>
        <begin position="58"/>
        <end position="80"/>
    </location>
</feature>
<gene>
    <name evidence="2" type="primary">ga13274</name>
    <name evidence="2" type="ORF">PR202_ga13274</name>
</gene>
<proteinExistence type="predicted"/>
<evidence type="ECO:0000313" key="3">
    <source>
        <dbReference type="Proteomes" id="UP001054889"/>
    </source>
</evidence>
<dbReference type="EMBL" id="BQKI01000006">
    <property type="protein sequence ID" value="GJM96438.1"/>
    <property type="molecule type" value="Genomic_DNA"/>
</dbReference>
<dbReference type="Proteomes" id="UP001054889">
    <property type="component" value="Unassembled WGS sequence"/>
</dbReference>
<feature type="region of interest" description="Disordered" evidence="1">
    <location>
        <begin position="12"/>
        <end position="143"/>
    </location>
</feature>
<reference evidence="2" key="2">
    <citation type="submission" date="2021-12" db="EMBL/GenBank/DDBJ databases">
        <title>Resequencing data analysis of finger millet.</title>
        <authorList>
            <person name="Hatakeyama M."/>
            <person name="Aluri S."/>
            <person name="Balachadran M.T."/>
            <person name="Sivarajan S.R."/>
            <person name="Poveda L."/>
            <person name="Shimizu-Inatsugi R."/>
            <person name="Schlapbach R."/>
            <person name="Sreeman S.M."/>
            <person name="Shimizu K.K."/>
        </authorList>
    </citation>
    <scope>NUCLEOTIDE SEQUENCE</scope>
</reference>
<protein>
    <submittedName>
        <fullName evidence="2">Uncharacterized protein</fullName>
    </submittedName>
</protein>
<name>A0AAV5CDU6_ELECO</name>
<dbReference type="AlphaFoldDB" id="A0AAV5CDU6"/>
<reference evidence="2" key="1">
    <citation type="journal article" date="2018" name="DNA Res.">
        <title>Multiple hybrid de novo genome assembly of finger millet, an orphan allotetraploid crop.</title>
        <authorList>
            <person name="Hatakeyama M."/>
            <person name="Aluri S."/>
            <person name="Balachadran M.T."/>
            <person name="Sivarajan S.R."/>
            <person name="Patrignani A."/>
            <person name="Gruter S."/>
            <person name="Poveda L."/>
            <person name="Shimizu-Inatsugi R."/>
            <person name="Baeten J."/>
            <person name="Francoijs K.J."/>
            <person name="Nataraja K.N."/>
            <person name="Reddy Y.A.N."/>
            <person name="Phadnis S."/>
            <person name="Ravikumar R.L."/>
            <person name="Schlapbach R."/>
            <person name="Sreeman S.M."/>
            <person name="Shimizu K.K."/>
        </authorList>
    </citation>
    <scope>NUCLEOTIDE SEQUENCE</scope>
</reference>
<comment type="caution">
    <text evidence="2">The sequence shown here is derived from an EMBL/GenBank/DDBJ whole genome shotgun (WGS) entry which is preliminary data.</text>
</comment>